<keyword evidence="1" id="KW-0472">Membrane</keyword>
<keyword evidence="1" id="KW-1133">Transmembrane helix</keyword>
<feature type="transmembrane region" description="Helical" evidence="1">
    <location>
        <begin position="215"/>
        <end position="233"/>
    </location>
</feature>
<feature type="transmembrane region" description="Helical" evidence="1">
    <location>
        <begin position="239"/>
        <end position="269"/>
    </location>
</feature>
<organism evidence="2 3">
    <name type="scientific">Ranitomeya imitator</name>
    <name type="common">mimic poison frog</name>
    <dbReference type="NCBI Taxonomy" id="111125"/>
    <lineage>
        <taxon>Eukaryota</taxon>
        <taxon>Metazoa</taxon>
        <taxon>Chordata</taxon>
        <taxon>Craniata</taxon>
        <taxon>Vertebrata</taxon>
        <taxon>Euteleostomi</taxon>
        <taxon>Amphibia</taxon>
        <taxon>Batrachia</taxon>
        <taxon>Anura</taxon>
        <taxon>Neobatrachia</taxon>
        <taxon>Hyloidea</taxon>
        <taxon>Dendrobatidae</taxon>
        <taxon>Dendrobatinae</taxon>
        <taxon>Ranitomeya</taxon>
    </lineage>
</organism>
<evidence type="ECO:0000256" key="1">
    <source>
        <dbReference type="SAM" id="Phobius"/>
    </source>
</evidence>
<comment type="caution">
    <text evidence="2">The sequence shown here is derived from an EMBL/GenBank/DDBJ whole genome shotgun (WGS) entry which is preliminary data.</text>
</comment>
<evidence type="ECO:0000313" key="2">
    <source>
        <dbReference type="EMBL" id="CAJ0958616.1"/>
    </source>
</evidence>
<evidence type="ECO:0000313" key="3">
    <source>
        <dbReference type="Proteomes" id="UP001176940"/>
    </source>
</evidence>
<protein>
    <submittedName>
        <fullName evidence="2">Uncharacterized protein</fullName>
    </submittedName>
</protein>
<gene>
    <name evidence="2" type="ORF">RIMI_LOCUS16474488</name>
</gene>
<feature type="transmembrane region" description="Helical" evidence="1">
    <location>
        <begin position="163"/>
        <end position="183"/>
    </location>
</feature>
<keyword evidence="3" id="KW-1185">Reference proteome</keyword>
<keyword evidence="1" id="KW-0812">Transmembrane</keyword>
<sequence length="366" mass="42251">MRKNKLIHLFTLDELQRRSEIIRSITKRIKLLEAHQQDRKTKLENTQQQLQEVCLKASETNNHCQDLEEKNQSLNYSVLALSAQVGRLKAGEQELSTLLKLKPFPLLALRSQECIAAMTRDHVAVSQDDDIAVSRDCYMITGYCRKALLGTERREEHRDMVPTLLYTMWAVLCTTWLVLYSAWPVLYTTWAVLYTTYLCNIVRGCVIYFVGCATYYTGCAIYYVGCAIYYVPVQYSTGSVIYCVGCAVYYVGCAIYYVGCVIYYVAVLYTTFDTVPHKRHYHNELYKQNNSDAVEVQTFSFHLRDKDIIEATNHITEFTYRLRDLETALRETRLKEASAKKEMQGLKPRIKGLETELEKLNGMGLL</sequence>
<reference evidence="2" key="1">
    <citation type="submission" date="2023-07" db="EMBL/GenBank/DDBJ databases">
        <authorList>
            <person name="Stuckert A."/>
        </authorList>
    </citation>
    <scope>NUCLEOTIDE SEQUENCE</scope>
</reference>
<feature type="transmembrane region" description="Helical" evidence="1">
    <location>
        <begin position="189"/>
        <end position="210"/>
    </location>
</feature>
<proteinExistence type="predicted"/>
<name>A0ABN9M4D5_9NEOB</name>
<dbReference type="EMBL" id="CAUEEQ010046100">
    <property type="protein sequence ID" value="CAJ0958616.1"/>
    <property type="molecule type" value="Genomic_DNA"/>
</dbReference>
<accession>A0ABN9M4D5</accession>
<dbReference type="Proteomes" id="UP001176940">
    <property type="component" value="Unassembled WGS sequence"/>
</dbReference>